<evidence type="ECO:0000313" key="3">
    <source>
        <dbReference type="Proteomes" id="UP000184512"/>
    </source>
</evidence>
<dbReference type="Gene3D" id="3.90.1720.10">
    <property type="entry name" value="endopeptidase domain like (from Nostoc punctiforme)"/>
    <property type="match status" value="1"/>
</dbReference>
<evidence type="ECO:0008006" key="4">
    <source>
        <dbReference type="Google" id="ProtNLM"/>
    </source>
</evidence>
<evidence type="ECO:0000256" key="1">
    <source>
        <dbReference type="SAM" id="SignalP"/>
    </source>
</evidence>
<dbReference type="InterPro" id="IPR038765">
    <property type="entry name" value="Papain-like_cys_pep_sf"/>
</dbReference>
<dbReference type="EMBL" id="FQZG01000147">
    <property type="protein sequence ID" value="SHK02577.1"/>
    <property type="molecule type" value="Genomic_DNA"/>
</dbReference>
<keyword evidence="3" id="KW-1185">Reference proteome</keyword>
<proteinExistence type="predicted"/>
<reference evidence="2 3" key="1">
    <citation type="submission" date="2016-11" db="EMBL/GenBank/DDBJ databases">
        <authorList>
            <person name="Jaros S."/>
            <person name="Januszkiewicz K."/>
            <person name="Wedrychowicz H."/>
        </authorList>
    </citation>
    <scope>NUCLEOTIDE SEQUENCE [LARGE SCALE GENOMIC DNA]</scope>
    <source>
        <strain evidence="2 3">DSM 12906</strain>
    </source>
</reference>
<dbReference type="STRING" id="1123357.SAMN02745244_03770"/>
<accession>A0A1M6P3N1</accession>
<name>A0A1M6P3N1_9ACTN</name>
<dbReference type="AlphaFoldDB" id="A0A1M6P3N1"/>
<dbReference type="SUPFAM" id="SSF54001">
    <property type="entry name" value="Cysteine proteinases"/>
    <property type="match status" value="1"/>
</dbReference>
<protein>
    <recommendedName>
        <fullName evidence="4">CHAP domain-containing protein</fullName>
    </recommendedName>
</protein>
<feature type="signal peptide" evidence="1">
    <location>
        <begin position="1"/>
        <end position="29"/>
    </location>
</feature>
<keyword evidence="1" id="KW-0732">Signal</keyword>
<gene>
    <name evidence="2" type="ORF">SAMN02745244_03770</name>
</gene>
<sequence>MRSIRSTVAKVVPVVLLVTAITPITASVAAPSHFNTDPYTTGCSKTAWTLATRSVSGGTASIKVSNACGTNWIEYSGVKQTTTKQTMDHATNKWTRAEVDNTAWSYSMQSYAPGSTKLTATIKIGTTTTTATCSSGCTWATSTPSAPTASSKASKAVAWGNSMMGSTAYNGWCERFVENAYGTSGKYASALAAFNALKAAGTMKYTTTNIPAGSLVFSRNDWDGGYGHVMIARGDGTFINPASTVRVSNNPAGGTTNQYRFLGWSPAPAGWPGR</sequence>
<dbReference type="Proteomes" id="UP000184512">
    <property type="component" value="Unassembled WGS sequence"/>
</dbReference>
<feature type="chain" id="PRO_5013268870" description="CHAP domain-containing protein" evidence="1">
    <location>
        <begin position="30"/>
        <end position="274"/>
    </location>
</feature>
<evidence type="ECO:0000313" key="2">
    <source>
        <dbReference type="EMBL" id="SHK02577.1"/>
    </source>
</evidence>
<organism evidence="2 3">
    <name type="scientific">Tessaracoccus bendigoensis DSM 12906</name>
    <dbReference type="NCBI Taxonomy" id="1123357"/>
    <lineage>
        <taxon>Bacteria</taxon>
        <taxon>Bacillati</taxon>
        <taxon>Actinomycetota</taxon>
        <taxon>Actinomycetes</taxon>
        <taxon>Propionibacteriales</taxon>
        <taxon>Propionibacteriaceae</taxon>
        <taxon>Tessaracoccus</taxon>
    </lineage>
</organism>